<dbReference type="InterPro" id="IPR018181">
    <property type="entry name" value="Heat_shock_70_CS"/>
</dbReference>
<gene>
    <name evidence="5" type="ORF">SLOPH_416</name>
</gene>
<dbReference type="InParanoid" id="S7XK56"/>
<dbReference type="Gene3D" id="2.60.34.10">
    <property type="entry name" value="Substrate Binding Domain Of DNAk, Chain A, domain 1"/>
    <property type="match status" value="1"/>
</dbReference>
<dbReference type="SUPFAM" id="SSF53067">
    <property type="entry name" value="Actin-like ATPase domain"/>
    <property type="match status" value="2"/>
</dbReference>
<accession>S7XK56</accession>
<dbReference type="Gene3D" id="3.90.640.10">
    <property type="entry name" value="Actin, Chain A, domain 4"/>
    <property type="match status" value="1"/>
</dbReference>
<sequence>MLFFISLLRAVVFDDIDSPRAVGIDLGTTYSCVGLVGEGGIETFRTFPFGDKNTMPSVVLFKSEEANGKVRINEMVGWDAFYENEVSPSPEAYVYAIKRIMGISTLKGEKGLENLNEKVTYTISEKENKGMKYLSVDVMDVNNNVIRTTSAVEISGMILGHIYKELSKQYTQIKAIIITVPAYFNENQVQATKVAADMAGMKVSRVVNEPVAAAYAYQIKRRIKDKSDSGESRFLVFDFGGGTLDISILEADGPVLEVKTYSGDNFLGGENVNDCLFFHFLKELKDAGVSLNSEVERLRLRGFVENFKISLCNLQNENDEAGNGKIAEYADKFIYHGVKEQEFKLTSEEFNKICDPVFSKVESCIRGGEDSVLSRYKKQWKATEKDIDVVLLVGGSSRIPWVSTMLGKIFGAKKVSKELDPDLAVAEGASYYAANICKFLDKASSLTLIDVVTMNIGICVNENTFEPIITQDSAIPAQGSKIFTTAVDNQPEVNIRVSQGFRYEFDKNFKLGSVKLKLASLKPRGVPQINVTCSIDKERRVLVKAEDMESGEIVQIEFKRDDYTLSPEVVNRMKAEKEKYAAEDEELRQRNEEIQELESYIASLKSRMVAPAVTEDNRVQIDKAMIGVETWLKSEKSTADKLKFREKLEELKTKCEPLLQGADIPKEQEKAQRTDL</sequence>
<dbReference type="STRING" id="1358809.S7XK56"/>
<dbReference type="GO" id="GO:0140662">
    <property type="term" value="F:ATP-dependent protein folding chaperone"/>
    <property type="evidence" value="ECO:0007669"/>
    <property type="project" value="InterPro"/>
</dbReference>
<dbReference type="SUPFAM" id="SSF100934">
    <property type="entry name" value="Heat shock protein 70kD (HSP70), C-terminal subdomain"/>
    <property type="match status" value="1"/>
</dbReference>
<keyword evidence="6" id="KW-1185">Reference proteome</keyword>
<dbReference type="AlphaFoldDB" id="S7XK56"/>
<protein>
    <submittedName>
        <fullName evidence="5">Heat shock protein 70</fullName>
    </submittedName>
</protein>
<dbReference type="InterPro" id="IPR043129">
    <property type="entry name" value="ATPase_NBD"/>
</dbReference>
<evidence type="ECO:0000313" key="5">
    <source>
        <dbReference type="EMBL" id="EPR79444.1"/>
    </source>
</evidence>
<evidence type="ECO:0000256" key="3">
    <source>
        <dbReference type="RuleBase" id="RU003322"/>
    </source>
</evidence>
<reference evidence="6" key="1">
    <citation type="journal article" date="2013" name="PLoS Genet.">
        <title>The genome of Spraguea lophii and the basis of host-microsporidian interactions.</title>
        <authorList>
            <person name="Campbell S.E."/>
            <person name="Williams T.A."/>
            <person name="Yousuf A."/>
            <person name="Soanes D.M."/>
            <person name="Paszkiewicz K.H."/>
            <person name="Williams B.A.P."/>
        </authorList>
    </citation>
    <scope>NUCLEOTIDE SEQUENCE [LARGE SCALE GENOMIC DNA]</scope>
    <source>
        <strain evidence="6">42_110</strain>
    </source>
</reference>
<dbReference type="PROSITE" id="PS00329">
    <property type="entry name" value="HSP70_2"/>
    <property type="match status" value="1"/>
</dbReference>
<dbReference type="OrthoDB" id="434160at2759"/>
<keyword evidence="2 3" id="KW-0067">ATP-binding</keyword>
<proteinExistence type="inferred from homology"/>
<keyword evidence="1 3" id="KW-0547">Nucleotide-binding</keyword>
<keyword evidence="4" id="KW-0175">Coiled coil</keyword>
<evidence type="ECO:0000256" key="1">
    <source>
        <dbReference type="ARBA" id="ARBA00022741"/>
    </source>
</evidence>
<dbReference type="Gene3D" id="1.20.1270.10">
    <property type="match status" value="1"/>
</dbReference>
<dbReference type="InterPro" id="IPR029048">
    <property type="entry name" value="HSP70_C_sf"/>
</dbReference>
<evidence type="ECO:0000256" key="4">
    <source>
        <dbReference type="SAM" id="Coils"/>
    </source>
</evidence>
<evidence type="ECO:0000256" key="2">
    <source>
        <dbReference type="ARBA" id="ARBA00022840"/>
    </source>
</evidence>
<feature type="coiled-coil region" evidence="4">
    <location>
        <begin position="570"/>
        <end position="607"/>
    </location>
</feature>
<comment type="similarity">
    <text evidence="3">Belongs to the heat shock protein 70 family.</text>
</comment>
<dbReference type="PROSITE" id="PS00297">
    <property type="entry name" value="HSP70_1"/>
    <property type="match status" value="1"/>
</dbReference>
<dbReference type="GO" id="GO:0005524">
    <property type="term" value="F:ATP binding"/>
    <property type="evidence" value="ECO:0007669"/>
    <property type="project" value="UniProtKB-KW"/>
</dbReference>
<dbReference type="SUPFAM" id="SSF100920">
    <property type="entry name" value="Heat shock protein 70kD (HSP70), peptide-binding domain"/>
    <property type="match status" value="1"/>
</dbReference>
<dbReference type="OMA" id="MNIGICV"/>
<dbReference type="HOGENOM" id="CLU_005965_7_0_1"/>
<keyword evidence="5" id="KW-0346">Stress response</keyword>
<dbReference type="PROSITE" id="PS01036">
    <property type="entry name" value="HSP70_3"/>
    <property type="match status" value="1"/>
</dbReference>
<name>S7XK56_SPRLO</name>
<organism evidence="5 6">
    <name type="scientific">Spraguea lophii (strain 42_110)</name>
    <name type="common">Microsporidian parasite</name>
    <dbReference type="NCBI Taxonomy" id="1358809"/>
    <lineage>
        <taxon>Eukaryota</taxon>
        <taxon>Fungi</taxon>
        <taxon>Fungi incertae sedis</taxon>
        <taxon>Microsporidia</taxon>
        <taxon>Spragueidae</taxon>
        <taxon>Spraguea</taxon>
    </lineage>
</organism>
<dbReference type="Pfam" id="PF00012">
    <property type="entry name" value="HSP70"/>
    <property type="match status" value="1"/>
</dbReference>
<comment type="caution">
    <text evidence="5">The sequence shown here is derived from an EMBL/GenBank/DDBJ whole genome shotgun (WGS) entry which is preliminary data.</text>
</comment>
<dbReference type="VEuPathDB" id="MicrosporidiaDB:SLOPH_416"/>
<dbReference type="EMBL" id="ATCN01000252">
    <property type="protein sequence ID" value="EPR79444.1"/>
    <property type="molecule type" value="Genomic_DNA"/>
</dbReference>
<dbReference type="PANTHER" id="PTHR19375">
    <property type="entry name" value="HEAT SHOCK PROTEIN 70KDA"/>
    <property type="match status" value="1"/>
</dbReference>
<dbReference type="InterPro" id="IPR013126">
    <property type="entry name" value="Hsp_70_fam"/>
</dbReference>
<dbReference type="InterPro" id="IPR029047">
    <property type="entry name" value="HSP70_peptide-bd_sf"/>
</dbReference>
<evidence type="ECO:0000313" key="6">
    <source>
        <dbReference type="Proteomes" id="UP000014978"/>
    </source>
</evidence>
<dbReference type="Proteomes" id="UP000014978">
    <property type="component" value="Unassembled WGS sequence"/>
</dbReference>
<dbReference type="Gene3D" id="3.30.420.40">
    <property type="match status" value="2"/>
</dbReference>
<dbReference type="PRINTS" id="PR00301">
    <property type="entry name" value="HEATSHOCK70"/>
</dbReference>